<comment type="caution">
    <text evidence="1">The sequence shown here is derived from an EMBL/GenBank/DDBJ whole genome shotgun (WGS) entry which is preliminary data.</text>
</comment>
<keyword evidence="2" id="KW-1185">Reference proteome</keyword>
<dbReference type="EMBL" id="JAFBEI010000001">
    <property type="protein sequence ID" value="MBM7635216.1"/>
    <property type="molecule type" value="Genomic_DNA"/>
</dbReference>
<name>A0ABS2PIP3_9STRE</name>
<evidence type="ECO:0000313" key="2">
    <source>
        <dbReference type="Proteomes" id="UP000809081"/>
    </source>
</evidence>
<dbReference type="RefSeq" id="WP_205016178.1">
    <property type="nucleotide sequence ID" value="NZ_JAFBEI010000001.1"/>
</dbReference>
<evidence type="ECO:0000313" key="1">
    <source>
        <dbReference type="EMBL" id="MBM7635216.1"/>
    </source>
</evidence>
<reference evidence="1 2" key="1">
    <citation type="submission" date="2021-01" db="EMBL/GenBank/DDBJ databases">
        <title>Genomic Encyclopedia of Type Strains, Phase IV (KMG-IV): sequencing the most valuable type-strain genomes for metagenomic binning, comparative biology and taxonomic classification.</title>
        <authorList>
            <person name="Goeker M."/>
        </authorList>
    </citation>
    <scope>NUCLEOTIDE SEQUENCE [LARGE SCALE GENOMIC DNA]</scope>
    <source>
        <strain evidence="1 2">DSM 27513</strain>
    </source>
</reference>
<sequence>MLARIVKNGKWYDENGDVIPKNKQNVTGKKVQEELEYDLQDYGFEGYIKRFILNAINTSIKGE</sequence>
<proteinExistence type="predicted"/>
<accession>A0ABS2PIP3</accession>
<protein>
    <submittedName>
        <fullName evidence="1">Uncharacterized protein</fullName>
    </submittedName>
</protein>
<organism evidence="1 2">
    <name type="scientific">Streptococcus saliviloxodontae</name>
    <dbReference type="NCBI Taxonomy" id="1349416"/>
    <lineage>
        <taxon>Bacteria</taxon>
        <taxon>Bacillati</taxon>
        <taxon>Bacillota</taxon>
        <taxon>Bacilli</taxon>
        <taxon>Lactobacillales</taxon>
        <taxon>Streptococcaceae</taxon>
        <taxon>Streptococcus</taxon>
    </lineage>
</organism>
<gene>
    <name evidence="1" type="ORF">JOC31_000007</name>
</gene>
<dbReference type="Proteomes" id="UP000809081">
    <property type="component" value="Unassembled WGS sequence"/>
</dbReference>